<evidence type="ECO:0000313" key="2">
    <source>
        <dbReference type="Proteomes" id="UP001140978"/>
    </source>
</evidence>
<proteinExistence type="predicted"/>
<evidence type="ECO:0000313" key="1">
    <source>
        <dbReference type="EMBL" id="MDE1348394.1"/>
    </source>
</evidence>
<dbReference type="RefSeq" id="WP_176314097.1">
    <property type="nucleotide sequence ID" value="NZ_JAKNAX010000124.1"/>
</dbReference>
<reference evidence="1" key="1">
    <citation type="submission" date="2022-02" db="EMBL/GenBank/DDBJ databases">
        <title>Emergence and expansion in Europe of a Vibrio aestuarianus clonal complex pathogenic for oysters.</title>
        <authorList>
            <person name="Mesnil A."/>
            <person name="Travers M.-A."/>
        </authorList>
    </citation>
    <scope>NUCLEOTIDE SEQUENCE</scope>
    <source>
        <strain evidence="1">19_064_15T1</strain>
    </source>
</reference>
<name>A0A9X4FCW6_9VIBR</name>
<organism evidence="1 2">
    <name type="scientific">Vibrio aestuarianus</name>
    <dbReference type="NCBI Taxonomy" id="28171"/>
    <lineage>
        <taxon>Bacteria</taxon>
        <taxon>Pseudomonadati</taxon>
        <taxon>Pseudomonadota</taxon>
        <taxon>Gammaproteobacteria</taxon>
        <taxon>Vibrionales</taxon>
        <taxon>Vibrionaceae</taxon>
        <taxon>Vibrio</taxon>
    </lineage>
</organism>
<gene>
    <name evidence="1" type="ORF">L9X51_18685</name>
</gene>
<comment type="caution">
    <text evidence="1">The sequence shown here is derived from an EMBL/GenBank/DDBJ whole genome shotgun (WGS) entry which is preliminary data.</text>
</comment>
<protein>
    <submittedName>
        <fullName evidence="1">Uncharacterized protein</fullName>
    </submittedName>
</protein>
<dbReference type="AlphaFoldDB" id="A0A9X4FCW6"/>
<dbReference type="EMBL" id="JAKNAX010000124">
    <property type="protein sequence ID" value="MDE1348394.1"/>
    <property type="molecule type" value="Genomic_DNA"/>
</dbReference>
<dbReference type="Proteomes" id="UP001140978">
    <property type="component" value="Unassembled WGS sequence"/>
</dbReference>
<accession>A0A9X4FCW6</accession>
<sequence>MKTKIFITLTLVTLLSGCPLEGDNGNTGATGATGATGEAGATGLPGINCWDLNGDRINDTDEDINKDGLWDANDCSATASSSQNQTVELNHQHMCEAFASLTPPLHPVGCPSLSHTVPTGTLTDMTRNTFFDDGTGNRLQSCGDSPNNGLLSISLRDFVNSDGDTVKQGWYELEGGYIVSDGVITRNAGIIDNQCTEDCKADSNCIASVAVYKTSESFSCRLFYHSDTAGKYERACGLDAPGFTAEEQCKLTLGGNTRWAVRCP</sequence>
<dbReference type="PROSITE" id="PS51257">
    <property type="entry name" value="PROKAR_LIPOPROTEIN"/>
    <property type="match status" value="1"/>
</dbReference>